<dbReference type="AlphaFoldDB" id="A0AA43TPD4"/>
<dbReference type="Pfam" id="PF11927">
    <property type="entry name" value="HODM_asu-like"/>
    <property type="match status" value="1"/>
</dbReference>
<organism evidence="1 2">
    <name type="scientific">Ramalina farinacea</name>
    <dbReference type="NCBI Taxonomy" id="258253"/>
    <lineage>
        <taxon>Eukaryota</taxon>
        <taxon>Fungi</taxon>
        <taxon>Dikarya</taxon>
        <taxon>Ascomycota</taxon>
        <taxon>Pezizomycotina</taxon>
        <taxon>Lecanoromycetes</taxon>
        <taxon>OSLEUM clade</taxon>
        <taxon>Lecanoromycetidae</taxon>
        <taxon>Lecanorales</taxon>
        <taxon>Lecanorineae</taxon>
        <taxon>Ramalinaceae</taxon>
        <taxon>Ramalina</taxon>
    </lineage>
</organism>
<keyword evidence="2" id="KW-1185">Reference proteome</keyword>
<reference evidence="1" key="1">
    <citation type="journal article" date="2023" name="Genome Biol. Evol.">
        <title>First Whole Genome Sequence and Flow Cytometry Genome Size Data for the Lichen-Forming Fungus Ramalina farinacea (Ascomycota).</title>
        <authorList>
            <person name="Llewellyn T."/>
            <person name="Mian S."/>
            <person name="Hill R."/>
            <person name="Leitch I.J."/>
            <person name="Gaya E."/>
        </authorList>
    </citation>
    <scope>NUCLEOTIDE SEQUENCE</scope>
    <source>
        <strain evidence="1">LIQ254RAFAR</strain>
    </source>
</reference>
<dbReference type="Proteomes" id="UP001161017">
    <property type="component" value="Unassembled WGS sequence"/>
</dbReference>
<evidence type="ECO:0000313" key="1">
    <source>
        <dbReference type="EMBL" id="MDI1486436.1"/>
    </source>
</evidence>
<comment type="caution">
    <text evidence="1">The sequence shown here is derived from an EMBL/GenBank/DDBJ whole genome shotgun (WGS) entry which is preliminary data.</text>
</comment>
<evidence type="ECO:0000313" key="2">
    <source>
        <dbReference type="Proteomes" id="UP001161017"/>
    </source>
</evidence>
<sequence length="344" mass="39523">MFHQWCDHNLKTALLPLAKSPKPAQVVARNKNETLRSSSAWASMGEVTPLPDFDYRTVQPSRIYKFRPKFFLTMGLERTDINGIVHLDSLYAERLKARQNIVSQYPGALDGLDSGVGMLNELYEFLVQDFLPHRYPTIFRIDEAIDIVENLVTKEKLPLSAPTDRYETLRRINRNIEEDFLMLLPASDGDGYSLQSFIWAYPVGFDPQSKLGMKLRDAHGPVPKFNEKLAPSMDKYFSRMVPGDIRCRTNWGFATNDNLCERGEYHLYPGQEPTETDFDLEKCYVRCEMQTLFALPKSGGRILSVHLYLYPLQEIKDVGLGPQMAEAIDGWEKGNAQGFYRYKR</sequence>
<dbReference type="InterPro" id="IPR021848">
    <property type="entry name" value="HODM_asu-like"/>
</dbReference>
<name>A0AA43TPD4_9LECA</name>
<accession>A0AA43TPD4</accession>
<protein>
    <submittedName>
        <fullName evidence="1">Uncharacterized protein</fullName>
    </submittedName>
</protein>
<proteinExistence type="predicted"/>
<gene>
    <name evidence="1" type="ORF">OHK93_005664</name>
</gene>
<dbReference type="EMBL" id="JAPUFD010000003">
    <property type="protein sequence ID" value="MDI1486436.1"/>
    <property type="molecule type" value="Genomic_DNA"/>
</dbReference>